<dbReference type="Pfam" id="PF05794">
    <property type="entry name" value="Tcp11"/>
    <property type="match status" value="1"/>
</dbReference>
<dbReference type="GO" id="GO:0010737">
    <property type="term" value="P:protein kinase A signaling"/>
    <property type="evidence" value="ECO:0007669"/>
    <property type="project" value="TreeGrafter"/>
</dbReference>
<sequence>MDKINTATLSVSSSEPTPATAASSNTNTLSANLGLTMSTTQSIPSGHGAHTGAGASTNFTTASLFVGPGVGRVYEAGGFWKSGHVSSGPTTTSSAHVNSLGLARRLSSTPATCIGGPNTSLILRKSKSISFFVPLQPSTTTRPPIITPFRSIHTRPSPEDLARRLSIRQTRAHLRRSMHLHDVRLRLRRRAEHIRYRTLLQRQRDRLHALKVRAQSEYAVSAANLRRELILKTHVERCGKAVERAQTVAMMHKLKKFMELRRAFSENFKDLLGGEDEEEDYEMDELEVPVPTYRHSVSGGRGRHPNLRALRGELAALGTGDMVVDEDGQIERGSSPVRKSVSAPELRGLGDDEEDEEEEEDDEDEDMEVMETLADMIKRVKVLPLQLFENVPDDKYVSLVPLLPPNVTRFTLRELDMSETLASAQLRHDLYFDPDLKFKLNNDGDAWEVKMQRTNAFWEEVEEEVESRGEVWRVPLLIHEIKGCLRELMPYEEAKVEEVERRIDIALIKQEVEHGVLDVEGLVGYVGGIMKATCAPIRDGMVDAMVEEARQGRVIRALRTCFTVLELMRLDYANDQLHRIRPYVVEHAVDFEWRWFKTHVETQTTTIDKTRSWLEQALERYKSTSSTSTMTLTQQSFINLHSAALLHLILATPTLADPDAPPFPETLRMDTSRLIHLYNDWQDIVIMSCLLVLFRQACAGKCNASDLAKAKRDLWVLVNDPTTSMSHVSAHIVREAGEIRGRPFSEAESGVFAGIVSKTLVPESKIYGMMQERVGK</sequence>
<dbReference type="InterPro" id="IPR008862">
    <property type="entry name" value="Tcp11"/>
</dbReference>
<protein>
    <submittedName>
        <fullName evidence="3">Uncharacterized protein</fullName>
    </submittedName>
</protein>
<feature type="compositionally biased region" description="Low complexity" evidence="2">
    <location>
        <begin position="12"/>
        <end position="26"/>
    </location>
</feature>
<proteinExistence type="inferred from homology"/>
<keyword evidence="4" id="KW-1185">Reference proteome</keyword>
<name>A0AAD5SAX7_9FUNG</name>
<feature type="compositionally biased region" description="Polar residues" evidence="2">
    <location>
        <begin position="1"/>
        <end position="11"/>
    </location>
</feature>
<feature type="region of interest" description="Disordered" evidence="2">
    <location>
        <begin position="1"/>
        <end position="26"/>
    </location>
</feature>
<organism evidence="3 4">
    <name type="scientific">Rhizophlyctis rosea</name>
    <dbReference type="NCBI Taxonomy" id="64517"/>
    <lineage>
        <taxon>Eukaryota</taxon>
        <taxon>Fungi</taxon>
        <taxon>Fungi incertae sedis</taxon>
        <taxon>Chytridiomycota</taxon>
        <taxon>Chytridiomycota incertae sedis</taxon>
        <taxon>Chytridiomycetes</taxon>
        <taxon>Rhizophlyctidales</taxon>
        <taxon>Rhizophlyctidaceae</taxon>
        <taxon>Rhizophlyctis</taxon>
    </lineage>
</organism>
<feature type="non-terminal residue" evidence="3">
    <location>
        <position position="1"/>
    </location>
</feature>
<dbReference type="PANTHER" id="PTHR12832">
    <property type="entry name" value="TESTIS-SPECIFIC PROTEIN PBS13 T-COMPLEX 11"/>
    <property type="match status" value="1"/>
</dbReference>
<comment type="similarity">
    <text evidence="1">Belongs to the TCP11 family.</text>
</comment>
<dbReference type="AlphaFoldDB" id="A0AAD5SAX7"/>
<dbReference type="EMBL" id="JADGJD010000662">
    <property type="protein sequence ID" value="KAJ3049314.1"/>
    <property type="molecule type" value="Genomic_DNA"/>
</dbReference>
<evidence type="ECO:0000256" key="2">
    <source>
        <dbReference type="SAM" id="MobiDB-lite"/>
    </source>
</evidence>
<comment type="caution">
    <text evidence="3">The sequence shown here is derived from an EMBL/GenBank/DDBJ whole genome shotgun (WGS) entry which is preliminary data.</text>
</comment>
<evidence type="ECO:0000313" key="3">
    <source>
        <dbReference type="EMBL" id="KAJ3049314.1"/>
    </source>
</evidence>
<dbReference type="Proteomes" id="UP001212841">
    <property type="component" value="Unassembled WGS sequence"/>
</dbReference>
<feature type="compositionally biased region" description="Acidic residues" evidence="2">
    <location>
        <begin position="351"/>
        <end position="367"/>
    </location>
</feature>
<feature type="region of interest" description="Disordered" evidence="2">
    <location>
        <begin position="327"/>
        <end position="367"/>
    </location>
</feature>
<reference evidence="3" key="1">
    <citation type="submission" date="2020-05" db="EMBL/GenBank/DDBJ databases">
        <title>Phylogenomic resolution of chytrid fungi.</title>
        <authorList>
            <person name="Stajich J.E."/>
            <person name="Amses K."/>
            <person name="Simmons R."/>
            <person name="Seto K."/>
            <person name="Myers J."/>
            <person name="Bonds A."/>
            <person name="Quandt C.A."/>
            <person name="Barry K."/>
            <person name="Liu P."/>
            <person name="Grigoriev I."/>
            <person name="Longcore J.E."/>
            <person name="James T.Y."/>
        </authorList>
    </citation>
    <scope>NUCLEOTIDE SEQUENCE</scope>
    <source>
        <strain evidence="3">JEL0318</strain>
    </source>
</reference>
<gene>
    <name evidence="3" type="ORF">HK097_009680</name>
</gene>
<dbReference type="PANTHER" id="PTHR12832:SF11">
    <property type="entry name" value="LD23868P"/>
    <property type="match status" value="1"/>
</dbReference>
<accession>A0AAD5SAX7</accession>
<evidence type="ECO:0000256" key="1">
    <source>
        <dbReference type="ARBA" id="ARBA00010954"/>
    </source>
</evidence>
<evidence type="ECO:0000313" key="4">
    <source>
        <dbReference type="Proteomes" id="UP001212841"/>
    </source>
</evidence>